<evidence type="ECO:0000313" key="10">
    <source>
        <dbReference type="EMBL" id="ORY30299.1"/>
    </source>
</evidence>
<dbReference type="OrthoDB" id="430354at2759"/>
<evidence type="ECO:0008006" key="12">
    <source>
        <dbReference type="Google" id="ProtNLM"/>
    </source>
</evidence>
<dbReference type="EMBL" id="MCGO01000083">
    <property type="protein sequence ID" value="ORY30299.1"/>
    <property type="molecule type" value="Genomic_DNA"/>
</dbReference>
<dbReference type="GO" id="GO:0006493">
    <property type="term" value="P:protein O-linked glycosylation"/>
    <property type="evidence" value="ECO:0007669"/>
    <property type="project" value="TreeGrafter"/>
</dbReference>
<organism evidence="10 11">
    <name type="scientific">Rhizoclosmatium globosum</name>
    <dbReference type="NCBI Taxonomy" id="329046"/>
    <lineage>
        <taxon>Eukaryota</taxon>
        <taxon>Fungi</taxon>
        <taxon>Fungi incertae sedis</taxon>
        <taxon>Chytridiomycota</taxon>
        <taxon>Chytridiomycota incertae sedis</taxon>
        <taxon>Chytridiomycetes</taxon>
        <taxon>Chytridiales</taxon>
        <taxon>Chytriomycetaceae</taxon>
        <taxon>Rhizoclosmatium</taxon>
    </lineage>
</organism>
<evidence type="ECO:0000256" key="1">
    <source>
        <dbReference type="ARBA" id="ARBA00004606"/>
    </source>
</evidence>
<sequence>MEPLKGQLLVIVEDLTRHLYPWLSHRYKSTNKIIRFQEDSEKSDETGIVMSVGRKQFPDAIHSIYTLHKILKSKLPIEVHYCGERDLTADMVEALTKMPNVKPVNLLEHFPQEIHVSEGWSTKPYAILASSFRTVILMDADVRFFQPPENITSSSKIFDEYGLLFYHDRSIQRSMPDYASWFKYINPQPTKYGSTLRYTNSLSYHEQESGVVIIDKSRVGALHSLLLACAFNSFTYRSETYKHMYGDKETFWISWELLRVPYRFSPTYAGALGVKTRDDTVCGNLFHVDEFLNPVWWNGGMWEVKEAKTRRVVQFEYLAFDSERDELKWFIEYQGAPHCLSVQDTKNDMRELNADEKRLGERYIQSFMMERELRWKKFVARMLFV</sequence>
<keyword evidence="3" id="KW-0328">Glycosyltransferase</keyword>
<dbReference type="GO" id="GO:0000033">
    <property type="term" value="F:alpha-1,3-mannosyltransferase activity"/>
    <property type="evidence" value="ECO:0007669"/>
    <property type="project" value="TreeGrafter"/>
</dbReference>
<dbReference type="AlphaFoldDB" id="A0A1Y2B631"/>
<dbReference type="GO" id="GO:0016020">
    <property type="term" value="C:membrane"/>
    <property type="evidence" value="ECO:0007669"/>
    <property type="project" value="UniProtKB-SubCell"/>
</dbReference>
<keyword evidence="5" id="KW-0812">Transmembrane</keyword>
<accession>A0A1Y2B631</accession>
<dbReference type="InterPro" id="IPR029044">
    <property type="entry name" value="Nucleotide-diphossugar_trans"/>
</dbReference>
<dbReference type="PANTHER" id="PTHR31392:SF1">
    <property type="entry name" value="ALPHA-1,3-MANNOSYLTRANSFERASE MNN1-RELATED"/>
    <property type="match status" value="1"/>
</dbReference>
<evidence type="ECO:0000256" key="6">
    <source>
        <dbReference type="ARBA" id="ARBA00022968"/>
    </source>
</evidence>
<dbReference type="InterPro" id="IPR022751">
    <property type="entry name" value="Alpha_mannosyltransferase"/>
</dbReference>
<reference evidence="10 11" key="1">
    <citation type="submission" date="2016-07" db="EMBL/GenBank/DDBJ databases">
        <title>Pervasive Adenine N6-methylation of Active Genes in Fungi.</title>
        <authorList>
            <consortium name="DOE Joint Genome Institute"/>
            <person name="Mondo S.J."/>
            <person name="Dannebaum R.O."/>
            <person name="Kuo R.C."/>
            <person name="Labutti K."/>
            <person name="Haridas S."/>
            <person name="Kuo A."/>
            <person name="Salamov A."/>
            <person name="Ahrendt S.R."/>
            <person name="Lipzen A."/>
            <person name="Sullivan W."/>
            <person name="Andreopoulos W.B."/>
            <person name="Clum A."/>
            <person name="Lindquist E."/>
            <person name="Daum C."/>
            <person name="Ramamoorthy G.K."/>
            <person name="Gryganskyi A."/>
            <person name="Culley D."/>
            <person name="Magnuson J.K."/>
            <person name="James T.Y."/>
            <person name="O'Malley M.A."/>
            <person name="Stajich J.E."/>
            <person name="Spatafora J.W."/>
            <person name="Visel A."/>
            <person name="Grigoriev I.V."/>
        </authorList>
    </citation>
    <scope>NUCLEOTIDE SEQUENCE [LARGE SCALE GENOMIC DNA]</scope>
    <source>
        <strain evidence="10 11">JEL800</strain>
    </source>
</reference>
<evidence type="ECO:0000256" key="3">
    <source>
        <dbReference type="ARBA" id="ARBA00022676"/>
    </source>
</evidence>
<evidence type="ECO:0000256" key="7">
    <source>
        <dbReference type="ARBA" id="ARBA00022989"/>
    </source>
</evidence>
<protein>
    <recommendedName>
        <fullName evidence="12">Nucleotide-diphospho-sugar transferase</fullName>
    </recommendedName>
</protein>
<evidence type="ECO:0000256" key="4">
    <source>
        <dbReference type="ARBA" id="ARBA00022679"/>
    </source>
</evidence>
<keyword evidence="4" id="KW-0808">Transferase</keyword>
<keyword evidence="9" id="KW-0325">Glycoprotein</keyword>
<comment type="similarity">
    <text evidence="2">Belongs to the MNN1/MNT family.</text>
</comment>
<proteinExistence type="inferred from homology"/>
<evidence type="ECO:0000256" key="8">
    <source>
        <dbReference type="ARBA" id="ARBA00023136"/>
    </source>
</evidence>
<dbReference type="SUPFAM" id="SSF53448">
    <property type="entry name" value="Nucleotide-diphospho-sugar transferases"/>
    <property type="match status" value="1"/>
</dbReference>
<name>A0A1Y2B631_9FUNG</name>
<dbReference type="GO" id="GO:0005794">
    <property type="term" value="C:Golgi apparatus"/>
    <property type="evidence" value="ECO:0007669"/>
    <property type="project" value="TreeGrafter"/>
</dbReference>
<keyword evidence="8" id="KW-0472">Membrane</keyword>
<dbReference type="Pfam" id="PF11051">
    <property type="entry name" value="Mannosyl_trans3"/>
    <property type="match status" value="1"/>
</dbReference>
<keyword evidence="6" id="KW-0735">Signal-anchor</keyword>
<evidence type="ECO:0000256" key="9">
    <source>
        <dbReference type="ARBA" id="ARBA00023180"/>
    </source>
</evidence>
<dbReference type="PANTHER" id="PTHR31392">
    <property type="entry name" value="ALPHA-1,3-MANNOSYLTRANSFERASE MNN1-RELATED"/>
    <property type="match status" value="1"/>
</dbReference>
<evidence type="ECO:0000256" key="5">
    <source>
        <dbReference type="ARBA" id="ARBA00022692"/>
    </source>
</evidence>
<keyword evidence="11" id="KW-1185">Reference proteome</keyword>
<keyword evidence="7" id="KW-1133">Transmembrane helix</keyword>
<dbReference type="Proteomes" id="UP000193642">
    <property type="component" value="Unassembled WGS sequence"/>
</dbReference>
<evidence type="ECO:0000256" key="2">
    <source>
        <dbReference type="ARBA" id="ARBA00009105"/>
    </source>
</evidence>
<evidence type="ECO:0000313" key="11">
    <source>
        <dbReference type="Proteomes" id="UP000193642"/>
    </source>
</evidence>
<comment type="subcellular location">
    <subcellularLocation>
        <location evidence="1">Membrane</location>
        <topology evidence="1">Single-pass type II membrane protein</topology>
    </subcellularLocation>
</comment>
<dbReference type="STRING" id="329046.A0A1Y2B631"/>
<comment type="caution">
    <text evidence="10">The sequence shown here is derived from an EMBL/GenBank/DDBJ whole genome shotgun (WGS) entry which is preliminary data.</text>
</comment>
<gene>
    <name evidence="10" type="ORF">BCR33DRAFT_666357</name>
</gene>